<comment type="cofactor">
    <cofactor evidence="1">
        <name>Mg(2+)</name>
        <dbReference type="ChEBI" id="CHEBI:18420"/>
    </cofactor>
</comment>
<evidence type="ECO:0000256" key="7">
    <source>
        <dbReference type="ARBA" id="ARBA00055029"/>
    </source>
</evidence>
<dbReference type="PROSITE" id="PS00723">
    <property type="entry name" value="POLYPRENYL_SYNTHASE_1"/>
    <property type="match status" value="1"/>
</dbReference>
<evidence type="ECO:0000256" key="5">
    <source>
        <dbReference type="ARBA" id="ARBA00022842"/>
    </source>
</evidence>
<dbReference type="GO" id="GO:0008299">
    <property type="term" value="P:isoprenoid biosynthetic process"/>
    <property type="evidence" value="ECO:0007669"/>
    <property type="project" value="InterPro"/>
</dbReference>
<dbReference type="RefSeq" id="WP_100257794.1">
    <property type="nucleotide sequence ID" value="NZ_CP011797.1"/>
</dbReference>
<evidence type="ECO:0000256" key="12">
    <source>
        <dbReference type="RuleBase" id="RU004466"/>
    </source>
</evidence>
<evidence type="ECO:0000256" key="8">
    <source>
        <dbReference type="ARBA" id="ARBA00066511"/>
    </source>
</evidence>
<dbReference type="PANTHER" id="PTHR12001">
    <property type="entry name" value="GERANYLGERANYL PYROPHOSPHATE SYNTHASE"/>
    <property type="match status" value="1"/>
</dbReference>
<protein>
    <recommendedName>
        <fullName evidence="9">Octaprenyl diphosphate synthase</fullName>
        <ecNumber evidence="8">2.5.1.90</ecNumber>
    </recommendedName>
    <alternativeName>
        <fullName evidence="11">All-trans-octaprenyl-diphosphate synthase</fullName>
    </alternativeName>
    <alternativeName>
        <fullName evidence="10">Octaprenyl pyrophosphate synthase</fullName>
    </alternativeName>
</protein>
<dbReference type="InterPro" id="IPR008949">
    <property type="entry name" value="Isoprenoid_synthase_dom_sf"/>
</dbReference>
<evidence type="ECO:0000256" key="3">
    <source>
        <dbReference type="ARBA" id="ARBA00022679"/>
    </source>
</evidence>
<keyword evidence="4" id="KW-0479">Metal-binding</keyword>
<dbReference type="FunFam" id="1.10.600.10:FF:000002">
    <property type="entry name" value="Octaprenyl diphosphate synthase"/>
    <property type="match status" value="1"/>
</dbReference>
<dbReference type="GO" id="GO:0046872">
    <property type="term" value="F:metal ion binding"/>
    <property type="evidence" value="ECO:0007669"/>
    <property type="project" value="UniProtKB-KW"/>
</dbReference>
<dbReference type="InterPro" id="IPR033749">
    <property type="entry name" value="Polyprenyl_synt_CS"/>
</dbReference>
<name>A0A2K8KS61_9GAMM</name>
<dbReference type="GO" id="GO:0106350">
    <property type="term" value="F:all-trans-octaprenyl-diphosphate synthase activity"/>
    <property type="evidence" value="ECO:0007669"/>
    <property type="project" value="UniProtKB-EC"/>
</dbReference>
<evidence type="ECO:0000256" key="9">
    <source>
        <dbReference type="ARBA" id="ARBA00072473"/>
    </source>
</evidence>
<evidence type="ECO:0000256" key="6">
    <source>
        <dbReference type="ARBA" id="ARBA00051506"/>
    </source>
</evidence>
<evidence type="ECO:0000256" key="4">
    <source>
        <dbReference type="ARBA" id="ARBA00022723"/>
    </source>
</evidence>
<evidence type="ECO:0000256" key="11">
    <source>
        <dbReference type="ARBA" id="ARBA00083124"/>
    </source>
</evidence>
<comment type="catalytic activity">
    <reaction evidence="6">
        <text>5 isopentenyl diphosphate + (2E,6E)-farnesyl diphosphate = all-trans-octaprenyl diphosphate + 5 diphosphate</text>
        <dbReference type="Rhea" id="RHEA:27798"/>
        <dbReference type="ChEBI" id="CHEBI:33019"/>
        <dbReference type="ChEBI" id="CHEBI:57711"/>
        <dbReference type="ChEBI" id="CHEBI:128769"/>
        <dbReference type="ChEBI" id="CHEBI:175763"/>
        <dbReference type="EC" id="2.5.1.90"/>
    </reaction>
</comment>
<dbReference type="AlphaFoldDB" id="A0A2K8KS61"/>
<dbReference type="EMBL" id="CP011797">
    <property type="protein sequence ID" value="ATX77543.1"/>
    <property type="molecule type" value="Genomic_DNA"/>
</dbReference>
<evidence type="ECO:0000256" key="2">
    <source>
        <dbReference type="ARBA" id="ARBA00006706"/>
    </source>
</evidence>
<evidence type="ECO:0000256" key="10">
    <source>
        <dbReference type="ARBA" id="ARBA00079637"/>
    </source>
</evidence>
<dbReference type="Pfam" id="PF00348">
    <property type="entry name" value="polyprenyl_synt"/>
    <property type="match status" value="1"/>
</dbReference>
<comment type="function">
    <text evidence="7">Supplies octaprenyl diphosphate, the precursor for the side chain of the isoprenoid quinones ubiquinone and menaquinone.</text>
</comment>
<dbReference type="KEGG" id="rfo:REIFOR_02418"/>
<dbReference type="EC" id="2.5.1.90" evidence="8"/>
<dbReference type="InterPro" id="IPR000092">
    <property type="entry name" value="Polyprenyl_synt"/>
</dbReference>
<evidence type="ECO:0000313" key="14">
    <source>
        <dbReference type="Proteomes" id="UP000229757"/>
    </source>
</evidence>
<evidence type="ECO:0000313" key="13">
    <source>
        <dbReference type="EMBL" id="ATX77543.1"/>
    </source>
</evidence>
<dbReference type="OrthoDB" id="9805316at2"/>
<dbReference type="Gene3D" id="1.10.600.10">
    <property type="entry name" value="Farnesyl Diphosphate Synthase"/>
    <property type="match status" value="1"/>
</dbReference>
<dbReference type="SFLD" id="SFLDS00005">
    <property type="entry name" value="Isoprenoid_Synthase_Type_I"/>
    <property type="match status" value="1"/>
</dbReference>
<dbReference type="PANTHER" id="PTHR12001:SF69">
    <property type="entry name" value="ALL TRANS-POLYPRENYL-DIPHOSPHATE SYNTHASE PDSS1"/>
    <property type="match status" value="1"/>
</dbReference>
<dbReference type="PROSITE" id="PS00444">
    <property type="entry name" value="POLYPRENYL_SYNTHASE_2"/>
    <property type="match status" value="1"/>
</dbReference>
<keyword evidence="3 12" id="KW-0808">Transferase</keyword>
<gene>
    <name evidence="13" type="ORF">REIFOR_02418</name>
</gene>
<keyword evidence="14" id="KW-1185">Reference proteome</keyword>
<dbReference type="CDD" id="cd00685">
    <property type="entry name" value="Trans_IPPS_HT"/>
    <property type="match status" value="1"/>
</dbReference>
<evidence type="ECO:0000256" key="1">
    <source>
        <dbReference type="ARBA" id="ARBA00001946"/>
    </source>
</evidence>
<sequence>MDQKAVFQTIADDFDAVNKTIHQQLASGVPMVEKIAEHIISSGGKRMRPTLVLLTAGLTGGVTSKHHELATVIEFLHTATLLHDDVVDVSDMRRGRPTANANWGNAPSVLVGDFLYARSFELLVKIGNLSVMERLANTTRQIAEGEVMQLMNVKNPDTTEQQYMSVITGKTAILFQASAETSAILSGCTPEQTKALAQYGLNLGLAFQLIDDVLDYSGDSATLGKNVGDDLAEGKPTLPLIHAMAMGTDAEVKLIRRAIRKGALEQLPDILQILQRTKALAYVEAKAIEHAERAIASLADFPTGDYQRALAALAAMAVQRST</sequence>
<reference evidence="13 14" key="1">
    <citation type="journal article" date="2017" name="Environ. Microbiol.">
        <title>Genomic and physiological analyses of 'Reinekea forsetii' reveal a versatile opportunistic lifestyle during spring algae blooms.</title>
        <authorList>
            <person name="Avci B."/>
            <person name="Hahnke R.L."/>
            <person name="Chafee M."/>
            <person name="Fischer T."/>
            <person name="Gruber-Vodicka H."/>
            <person name="Tegetmeyer H.E."/>
            <person name="Harder J."/>
            <person name="Fuchs B.M."/>
            <person name="Amann R.I."/>
            <person name="Teeling H."/>
        </authorList>
    </citation>
    <scope>NUCLEOTIDE SEQUENCE [LARGE SCALE GENOMIC DNA]</scope>
    <source>
        <strain evidence="13 14">Hel1_31_D35</strain>
    </source>
</reference>
<comment type="similarity">
    <text evidence="2 12">Belongs to the FPP/GGPP synthase family.</text>
</comment>
<dbReference type="Proteomes" id="UP000229757">
    <property type="component" value="Chromosome"/>
</dbReference>
<dbReference type="SUPFAM" id="SSF48576">
    <property type="entry name" value="Terpenoid synthases"/>
    <property type="match status" value="1"/>
</dbReference>
<organism evidence="13 14">
    <name type="scientific">Reinekea forsetii</name>
    <dbReference type="NCBI Taxonomy" id="1336806"/>
    <lineage>
        <taxon>Bacteria</taxon>
        <taxon>Pseudomonadati</taxon>
        <taxon>Pseudomonadota</taxon>
        <taxon>Gammaproteobacteria</taxon>
        <taxon>Oceanospirillales</taxon>
        <taxon>Saccharospirillaceae</taxon>
        <taxon>Reinekea</taxon>
    </lineage>
</organism>
<keyword evidence="5" id="KW-0460">Magnesium</keyword>
<accession>A0A2K8KS61</accession>
<proteinExistence type="inferred from homology"/>